<keyword evidence="5" id="KW-1185">Reference proteome</keyword>
<dbReference type="Proteomes" id="UP001249851">
    <property type="component" value="Unassembled WGS sequence"/>
</dbReference>
<keyword evidence="1" id="KW-0479">Metal-binding</keyword>
<comment type="caution">
    <text evidence="4">The sequence shown here is derived from an EMBL/GenBank/DDBJ whole genome shotgun (WGS) entry which is preliminary data.</text>
</comment>
<gene>
    <name evidence="4" type="ORF">P5673_018097</name>
</gene>
<dbReference type="AlphaFoldDB" id="A0AAD9V322"/>
<dbReference type="PROSITE" id="PS00028">
    <property type="entry name" value="ZINC_FINGER_C2H2_1"/>
    <property type="match status" value="1"/>
</dbReference>
<evidence type="ECO:0000256" key="2">
    <source>
        <dbReference type="SAM" id="MobiDB-lite"/>
    </source>
</evidence>
<reference evidence="4" key="2">
    <citation type="journal article" date="2023" name="Science">
        <title>Genomic signatures of disease resistance in endangered staghorn corals.</title>
        <authorList>
            <person name="Vollmer S.V."/>
            <person name="Selwyn J.D."/>
            <person name="Despard B.A."/>
            <person name="Roesel C.L."/>
        </authorList>
    </citation>
    <scope>NUCLEOTIDE SEQUENCE</scope>
    <source>
        <strain evidence="4">K2</strain>
    </source>
</reference>
<keyword evidence="1" id="KW-0862">Zinc</keyword>
<organism evidence="4 5">
    <name type="scientific">Acropora cervicornis</name>
    <name type="common">Staghorn coral</name>
    <dbReference type="NCBI Taxonomy" id="6130"/>
    <lineage>
        <taxon>Eukaryota</taxon>
        <taxon>Metazoa</taxon>
        <taxon>Cnidaria</taxon>
        <taxon>Anthozoa</taxon>
        <taxon>Hexacorallia</taxon>
        <taxon>Scleractinia</taxon>
        <taxon>Astrocoeniina</taxon>
        <taxon>Acroporidae</taxon>
        <taxon>Acropora</taxon>
    </lineage>
</organism>
<feature type="domain" description="C2H2-type" evidence="3">
    <location>
        <begin position="852"/>
        <end position="884"/>
    </location>
</feature>
<dbReference type="PANTHER" id="PTHR33845:SF1">
    <property type="entry name" value="C2H2-TYPE DOMAIN-CONTAINING PROTEIN"/>
    <property type="match status" value="1"/>
</dbReference>
<evidence type="ECO:0000259" key="3">
    <source>
        <dbReference type="PROSITE" id="PS50157"/>
    </source>
</evidence>
<dbReference type="PANTHER" id="PTHR33845">
    <property type="entry name" value="C2H2-TYPE DOMAIN-CONTAINING PROTEIN"/>
    <property type="match status" value="1"/>
</dbReference>
<keyword evidence="1" id="KW-0863">Zinc-finger</keyword>
<evidence type="ECO:0000313" key="5">
    <source>
        <dbReference type="Proteomes" id="UP001249851"/>
    </source>
</evidence>
<sequence length="1194" mass="135817">MVLACFLSSLSKYKGTCGTSRGATESVCLEDCTDNISSHLNSCHLSWERLTEYELILTRAGIFELPVSSKLSEMMICPKHRHSLGKHWKQRRPCQYPKHRGGNKAIKTRNVINIKMAKEIKMLHEAIVPIGSVICSKCRTFHKALVEHSPWAFDEAVKNEKSIDTRSSPPPARASKVDATAALFALDDTLLTPHISRRSQSDTEWTPGFSAGRDFQDSESESECCSRTKSRVLDVFNSSMSNLAEIAGKQSIDPLKSQLEHWEDCSEMEKQTYARTAKEACQLVCHVIAPRDGEKLFQVVQQQQNGGIGRDTGLEALIAAYKKAPSEALKTQILSIYANRFTATELKALHRPFENLSDRQIKKARAHSSSNGSGVPLTKIPQHRVRLDKGKLDHFMEFTSRPYFYQDVAFGSRKLKLESGEEMVMPNIVRTVARCTIINQYLDFCKEENFTPLSRATMWRILEVQEASQRKSLKGLDNTAADGAEGFEALYEIVDQLEEAGADKGWSSQTRKRLKESKLYLKTTYRDHCQEESACLDHCRVFALSDANDADYQTLCNHEHDHVCRDCESVKEVIQEIQSSISEYSSKINDKEKEDDLRYEAGIAEEYEVFIILDWAMKFTQMKFREKQKEEKLEVTSYAHLFNSCTQDWFSVLSIIENLMSVIKKSNLGITKAYLRSDEAGCYHNSSLIASLRDIGDRQGIEIVRYDHSEPQHGKDLCDRILCPMKAAIRRYCNEGHDIVTAHDMQIALAKRPVQGTTAAVFCVNEENKTLKMKKIANYSSLHNFEFTPDGLRVWKAYNIGNGKLISWESIILCLQEATSLVEEKPFFPTSTREMYRKTNQQKKDDEDDDSIECPNPQCMQEFHSRSELEAHLNVIGHHSPAEQRRRGLYDTLRIDWVRRFQNISLDGKQQTRHESKVESATATEDGFLKMGWALHKPRGGQTRFSDKVRVYLQKKYETGLERSRKEEPAQVASDMRKARNADGTRIKQSILKEFSIDEEDGEVDDCAAEEYACQDDEQLEKETSEAVVEAIGVRHPLMYDVFNLCEMANENKLSSFKCKMLKEICKHFEISFNSKNSKSELLRKITEMAAECSCARCDTVSYFAGHSKKASWKTFTEHHMLLRNLGNGDLDDLTMKSAEKFICRVYNVADAESCNKERATLFSRCRSPEALPPTSDAALLMKGSLPSNDVETS</sequence>
<feature type="region of interest" description="Disordered" evidence="2">
    <location>
        <begin position="198"/>
        <end position="222"/>
    </location>
</feature>
<evidence type="ECO:0000256" key="1">
    <source>
        <dbReference type="PROSITE-ProRule" id="PRU00042"/>
    </source>
</evidence>
<protein>
    <recommendedName>
        <fullName evidence="3">C2H2-type domain-containing protein</fullName>
    </recommendedName>
</protein>
<dbReference type="PROSITE" id="PS50157">
    <property type="entry name" value="ZINC_FINGER_C2H2_2"/>
    <property type="match status" value="1"/>
</dbReference>
<accession>A0AAD9V322</accession>
<dbReference type="InterPro" id="IPR013087">
    <property type="entry name" value="Znf_C2H2_type"/>
</dbReference>
<evidence type="ECO:0000313" key="4">
    <source>
        <dbReference type="EMBL" id="KAK2559459.1"/>
    </source>
</evidence>
<name>A0AAD9V322_ACRCE</name>
<reference evidence="4" key="1">
    <citation type="journal article" date="2023" name="G3 (Bethesda)">
        <title>Whole genome assembly and annotation of the endangered Caribbean coral Acropora cervicornis.</title>
        <authorList>
            <person name="Selwyn J.D."/>
            <person name="Vollmer S.V."/>
        </authorList>
    </citation>
    <scope>NUCLEOTIDE SEQUENCE</scope>
    <source>
        <strain evidence="4">K2</strain>
    </source>
</reference>
<dbReference type="EMBL" id="JARQWQ010000040">
    <property type="protein sequence ID" value="KAK2559459.1"/>
    <property type="molecule type" value="Genomic_DNA"/>
</dbReference>
<dbReference type="GO" id="GO:0008270">
    <property type="term" value="F:zinc ion binding"/>
    <property type="evidence" value="ECO:0007669"/>
    <property type="project" value="UniProtKB-KW"/>
</dbReference>
<proteinExistence type="predicted"/>